<dbReference type="SUPFAM" id="SSF50998">
    <property type="entry name" value="Quinoprotein alcohol dehydrogenase-like"/>
    <property type="match status" value="1"/>
</dbReference>
<feature type="compositionally biased region" description="Acidic residues" evidence="7">
    <location>
        <begin position="166"/>
        <end position="175"/>
    </location>
</feature>
<comment type="subcellular location">
    <subcellularLocation>
        <location evidence="1">Nucleus</location>
        <location evidence="1">Nucleolus</location>
    </subcellularLocation>
</comment>
<feature type="compositionally biased region" description="Basic residues" evidence="7">
    <location>
        <begin position="1"/>
        <end position="17"/>
    </location>
</feature>
<dbReference type="PANTHER" id="PTHR18359">
    <property type="entry name" value="WD-REPEAT PROTEIN-RELATED"/>
    <property type="match status" value="1"/>
</dbReference>
<evidence type="ECO:0000256" key="6">
    <source>
        <dbReference type="ARBA" id="ARBA00025767"/>
    </source>
</evidence>
<evidence type="ECO:0000256" key="3">
    <source>
        <dbReference type="ARBA" id="ARBA00022574"/>
    </source>
</evidence>
<feature type="region of interest" description="Disordered" evidence="7">
    <location>
        <begin position="1"/>
        <end position="41"/>
    </location>
</feature>
<dbReference type="Gene3D" id="2.130.10.10">
    <property type="entry name" value="YVTN repeat-like/Quinoprotein amine dehydrogenase"/>
    <property type="match status" value="1"/>
</dbReference>
<feature type="region of interest" description="Disordered" evidence="7">
    <location>
        <begin position="72"/>
        <end position="115"/>
    </location>
</feature>
<dbReference type="InterPro" id="IPR045161">
    <property type="entry name" value="Utp18"/>
</dbReference>
<feature type="compositionally biased region" description="Acidic residues" evidence="7">
    <location>
        <begin position="77"/>
        <end position="90"/>
    </location>
</feature>
<dbReference type="PANTHER" id="PTHR18359:SF0">
    <property type="entry name" value="U3 SMALL NUCLEOLAR RNA-ASSOCIATED PROTEIN 18 HOMOLOG"/>
    <property type="match status" value="1"/>
</dbReference>
<keyword evidence="2" id="KW-0698">rRNA processing</keyword>
<keyword evidence="4" id="KW-0677">Repeat</keyword>
<comment type="similarity">
    <text evidence="6">Belongs to the WD repeat UTP18 family.</text>
</comment>
<dbReference type="EMBL" id="OE841569">
    <property type="protein sequence ID" value="CAD7596317.1"/>
    <property type="molecule type" value="Genomic_DNA"/>
</dbReference>
<evidence type="ECO:0000256" key="7">
    <source>
        <dbReference type="SAM" id="MobiDB-lite"/>
    </source>
</evidence>
<dbReference type="AlphaFoldDB" id="A0A7R9JZM3"/>
<dbReference type="InterPro" id="IPR015943">
    <property type="entry name" value="WD40/YVTN_repeat-like_dom_sf"/>
</dbReference>
<feature type="compositionally biased region" description="Polar residues" evidence="7">
    <location>
        <begin position="91"/>
        <end position="103"/>
    </location>
</feature>
<gene>
    <name evidence="8" type="ORF">TGEB3V08_LOCUS6352</name>
</gene>
<dbReference type="Pfam" id="PF00400">
    <property type="entry name" value="WD40"/>
    <property type="match status" value="1"/>
</dbReference>
<keyword evidence="5" id="KW-0539">Nucleus</keyword>
<dbReference type="GO" id="GO:0032040">
    <property type="term" value="C:small-subunit processome"/>
    <property type="evidence" value="ECO:0007669"/>
    <property type="project" value="TreeGrafter"/>
</dbReference>
<dbReference type="GO" id="GO:0006364">
    <property type="term" value="P:rRNA processing"/>
    <property type="evidence" value="ECO:0007669"/>
    <property type="project" value="UniProtKB-KW"/>
</dbReference>
<reference evidence="8" key="1">
    <citation type="submission" date="2020-11" db="EMBL/GenBank/DDBJ databases">
        <authorList>
            <person name="Tran Van P."/>
        </authorList>
    </citation>
    <scope>NUCLEOTIDE SEQUENCE</scope>
</reference>
<name>A0A7R9JZM3_TIMGE</name>
<organism evidence="8">
    <name type="scientific">Timema genevievae</name>
    <name type="common">Walking stick</name>
    <dbReference type="NCBI Taxonomy" id="629358"/>
    <lineage>
        <taxon>Eukaryota</taxon>
        <taxon>Metazoa</taxon>
        <taxon>Ecdysozoa</taxon>
        <taxon>Arthropoda</taxon>
        <taxon>Hexapoda</taxon>
        <taxon>Insecta</taxon>
        <taxon>Pterygota</taxon>
        <taxon>Neoptera</taxon>
        <taxon>Polyneoptera</taxon>
        <taxon>Phasmatodea</taxon>
        <taxon>Timematodea</taxon>
        <taxon>Timematoidea</taxon>
        <taxon>Timematidae</taxon>
        <taxon>Timema</taxon>
    </lineage>
</organism>
<feature type="region of interest" description="Disordered" evidence="7">
    <location>
        <begin position="152"/>
        <end position="175"/>
    </location>
</feature>
<accession>A0A7R9JZM3</accession>
<evidence type="ECO:0000256" key="2">
    <source>
        <dbReference type="ARBA" id="ARBA00022552"/>
    </source>
</evidence>
<evidence type="ECO:0000256" key="1">
    <source>
        <dbReference type="ARBA" id="ARBA00004604"/>
    </source>
</evidence>
<dbReference type="InterPro" id="IPR001680">
    <property type="entry name" value="WD40_rpt"/>
</dbReference>
<protein>
    <recommendedName>
        <fullName evidence="9">U3 small nucleolar RNA-associated protein 18-like protein</fullName>
    </recommendedName>
</protein>
<evidence type="ECO:0000256" key="4">
    <source>
        <dbReference type="ARBA" id="ARBA00022737"/>
    </source>
</evidence>
<dbReference type="SMART" id="SM00320">
    <property type="entry name" value="WD40"/>
    <property type="match status" value="4"/>
</dbReference>
<proteinExistence type="inferred from homology"/>
<keyword evidence="3" id="KW-0853">WD repeat</keyword>
<evidence type="ECO:0008006" key="9">
    <source>
        <dbReference type="Google" id="ProtNLM"/>
    </source>
</evidence>
<sequence>MLKRKQNSQKAGKKRKCEVKNEKTLRKEKVEQQSRMKTEEEQRLEKIVFGGASDVLDNIDHFENVRELAQMRIGSAETEDSGVEGGDSDPESNTNMLSDNTPEYSGLQPAWHDDDDAGISVKEAFALQERRQHEKSAENYIKSRKNRFESMMGTPKWATLNREEQNSDSEDDSGDEFLQHCGNFLSKKTTVLHKGVVELKRLRDLNMETYTEGPQIKSVQFHPGSTVGLVAGVSGVASLFQVDGYNNTKLQSVQFERFPIHCARFTNDGSQFLVGSLHHRHFFCYDMMADKSLRIINSPAAEITHMKNFEMSPDGRVMVVCGRYGNIHVLTARTREHIGTLKMNGEVTSVTFNADGSRMYSHGGKISVTFNADSSCMYSHGDSGEVYIWDMQARACVHRFLDDGCIVGSSLAFSPNSQFLACGSRSGVVNVYDARSLATSNAPIPLKILLNLTTPVHFPSMTVFNNFPSAQTNLFRPQCLNFSLNSGYFTLGNGKGAALLFRIKHFGAPIRIVSDHVFLHPFGKLLPTKFHPPGFKFFFGWNW</sequence>
<feature type="compositionally biased region" description="Basic and acidic residues" evidence="7">
    <location>
        <begin position="18"/>
        <end position="41"/>
    </location>
</feature>
<dbReference type="GO" id="GO:0034388">
    <property type="term" value="C:Pwp2p-containing subcomplex of 90S preribosome"/>
    <property type="evidence" value="ECO:0007669"/>
    <property type="project" value="TreeGrafter"/>
</dbReference>
<dbReference type="InterPro" id="IPR011047">
    <property type="entry name" value="Quinoprotein_ADH-like_sf"/>
</dbReference>
<evidence type="ECO:0000313" key="8">
    <source>
        <dbReference type="EMBL" id="CAD7596317.1"/>
    </source>
</evidence>
<evidence type="ECO:0000256" key="5">
    <source>
        <dbReference type="ARBA" id="ARBA00023242"/>
    </source>
</evidence>